<evidence type="ECO:0000256" key="9">
    <source>
        <dbReference type="ARBA" id="ARBA00023306"/>
    </source>
</evidence>
<keyword evidence="7 10" id="KW-0342">GTP-binding</keyword>
<keyword evidence="8 10" id="KW-0717">Septation</keyword>
<dbReference type="InterPro" id="IPR005225">
    <property type="entry name" value="Small_GTP-bd"/>
</dbReference>
<dbReference type="PROSITE" id="PS51706">
    <property type="entry name" value="G_ENGB"/>
    <property type="match status" value="1"/>
</dbReference>
<evidence type="ECO:0000256" key="8">
    <source>
        <dbReference type="ARBA" id="ARBA00023210"/>
    </source>
</evidence>
<dbReference type="EMBL" id="AP014612">
    <property type="protein sequence ID" value="BAQ24406.1"/>
    <property type="molecule type" value="Genomic_DNA"/>
</dbReference>
<reference evidence="12 13" key="1">
    <citation type="journal article" date="2016" name="Microbiol. Immunol.">
        <title>Complete genome sequence of Streptococcus troglodytae TKU31 isolated from the oral cavity of a chimpanzee (Pan troglodytes).</title>
        <authorList>
            <person name="Okamoto M."/>
            <person name="Naito M."/>
            <person name="Miyanohara M."/>
            <person name="Imai S."/>
            <person name="Nomura Y."/>
            <person name="Saito W."/>
            <person name="Momoi Y."/>
            <person name="Takada K."/>
            <person name="Miyabe-Nishiwaki T."/>
            <person name="Tomonaga M."/>
            <person name="Hanada N."/>
        </authorList>
    </citation>
    <scope>NUCLEOTIDE SEQUENCE [LARGE SCALE GENOMIC DNA]</scope>
    <source>
        <strain evidence="13">TKU 31</strain>
    </source>
</reference>
<dbReference type="KEGG" id="strg:SRT_11450"/>
<accession>A0A1L7LJR0</accession>
<dbReference type="InterPro" id="IPR006073">
    <property type="entry name" value="GTP-bd"/>
</dbReference>
<gene>
    <name evidence="10" type="primary">engB</name>
    <name evidence="12" type="ORF">SRT_11450</name>
</gene>
<dbReference type="InterPro" id="IPR019987">
    <property type="entry name" value="GTP-bd_ribosome_bio_YsxC"/>
</dbReference>
<dbReference type="InterPro" id="IPR030393">
    <property type="entry name" value="G_ENGB_dom"/>
</dbReference>
<dbReference type="Proteomes" id="UP000217758">
    <property type="component" value="Chromosome"/>
</dbReference>
<dbReference type="PANTHER" id="PTHR11649:SF13">
    <property type="entry name" value="ENGB-TYPE G DOMAIN-CONTAINING PROTEIN"/>
    <property type="match status" value="1"/>
</dbReference>
<keyword evidence="5 10" id="KW-0547">Nucleotide-binding</keyword>
<dbReference type="PANTHER" id="PTHR11649">
    <property type="entry name" value="MSS1/TRME-RELATED GTP-BINDING PROTEIN"/>
    <property type="match status" value="1"/>
</dbReference>
<dbReference type="NCBIfam" id="TIGR00231">
    <property type="entry name" value="small_GTP"/>
    <property type="match status" value="1"/>
</dbReference>
<protein>
    <recommendedName>
        <fullName evidence="10">Probable GTP-binding protein EngB</fullName>
    </recommendedName>
</protein>
<sequence>MSEFLNTHNASILLSAVNKSHYPQDDLPEIALAGRSNVGKSTFINTLLGRKNLARTSSKPGKTQLLNFYNIDDKLRFVDVPGYGYAKVSKKERAKWGKMIEEYLTSRDNLRAVVSLVDFRHDPSSDDVQMYDFLKYYEIPVILVATKADKVPRGKWNKQEFAIKKKLDFDSNDAFIIFSSVDRTGLDTSWDAILESL</sequence>
<evidence type="ECO:0000313" key="13">
    <source>
        <dbReference type="Proteomes" id="UP000217758"/>
    </source>
</evidence>
<comment type="function">
    <text evidence="10">Necessary for normal cell division and for the maintenance of normal septation.</text>
</comment>
<dbReference type="Gene3D" id="3.40.50.300">
    <property type="entry name" value="P-loop containing nucleotide triphosphate hydrolases"/>
    <property type="match status" value="1"/>
</dbReference>
<evidence type="ECO:0000256" key="7">
    <source>
        <dbReference type="ARBA" id="ARBA00023134"/>
    </source>
</evidence>
<evidence type="ECO:0000256" key="4">
    <source>
        <dbReference type="ARBA" id="ARBA00022723"/>
    </source>
</evidence>
<evidence type="ECO:0000256" key="6">
    <source>
        <dbReference type="ARBA" id="ARBA00022842"/>
    </source>
</evidence>
<evidence type="ECO:0000256" key="3">
    <source>
        <dbReference type="ARBA" id="ARBA00022618"/>
    </source>
</evidence>
<dbReference type="RefSeq" id="WP_128833353.1">
    <property type="nucleotide sequence ID" value="NZ_AP014612.1"/>
</dbReference>
<evidence type="ECO:0000259" key="11">
    <source>
        <dbReference type="PROSITE" id="PS51706"/>
    </source>
</evidence>
<evidence type="ECO:0000256" key="5">
    <source>
        <dbReference type="ARBA" id="ARBA00022741"/>
    </source>
</evidence>
<dbReference type="Pfam" id="PF01926">
    <property type="entry name" value="MMR_HSR1"/>
    <property type="match status" value="1"/>
</dbReference>
<evidence type="ECO:0000313" key="12">
    <source>
        <dbReference type="EMBL" id="BAQ24406.1"/>
    </source>
</evidence>
<dbReference type="SUPFAM" id="SSF52540">
    <property type="entry name" value="P-loop containing nucleoside triphosphate hydrolases"/>
    <property type="match status" value="1"/>
</dbReference>
<evidence type="ECO:0000256" key="10">
    <source>
        <dbReference type="HAMAP-Rule" id="MF_00321"/>
    </source>
</evidence>
<organism evidence="12 13">
    <name type="scientific">Streptococcus troglodytae</name>
    <dbReference type="NCBI Taxonomy" id="1111760"/>
    <lineage>
        <taxon>Bacteria</taxon>
        <taxon>Bacillati</taxon>
        <taxon>Bacillota</taxon>
        <taxon>Bacilli</taxon>
        <taxon>Lactobacillales</taxon>
        <taxon>Streptococcaceae</taxon>
        <taxon>Streptococcus</taxon>
    </lineage>
</organism>
<dbReference type="AlphaFoldDB" id="A0A1L7LJR0"/>
<feature type="domain" description="EngB-type G" evidence="11">
    <location>
        <begin position="26"/>
        <end position="197"/>
    </location>
</feature>
<dbReference type="InterPro" id="IPR027417">
    <property type="entry name" value="P-loop_NTPase"/>
</dbReference>
<dbReference type="CDD" id="cd01876">
    <property type="entry name" value="YihA_EngB"/>
    <property type="match status" value="1"/>
</dbReference>
<dbReference type="GO" id="GO:0046872">
    <property type="term" value="F:metal ion binding"/>
    <property type="evidence" value="ECO:0007669"/>
    <property type="project" value="UniProtKB-KW"/>
</dbReference>
<dbReference type="GO" id="GO:0005829">
    <property type="term" value="C:cytosol"/>
    <property type="evidence" value="ECO:0007669"/>
    <property type="project" value="TreeGrafter"/>
</dbReference>
<keyword evidence="4" id="KW-0479">Metal-binding</keyword>
<keyword evidence="13" id="KW-1185">Reference proteome</keyword>
<dbReference type="NCBIfam" id="TIGR03598">
    <property type="entry name" value="GTPase_YsxC"/>
    <property type="match status" value="1"/>
</dbReference>
<comment type="cofactor">
    <cofactor evidence="1">
        <name>Mg(2+)</name>
        <dbReference type="ChEBI" id="CHEBI:18420"/>
    </cofactor>
</comment>
<dbReference type="GO" id="GO:0005525">
    <property type="term" value="F:GTP binding"/>
    <property type="evidence" value="ECO:0007669"/>
    <property type="project" value="UniProtKB-UniRule"/>
</dbReference>
<dbReference type="GO" id="GO:0000917">
    <property type="term" value="P:division septum assembly"/>
    <property type="evidence" value="ECO:0007669"/>
    <property type="project" value="UniProtKB-KW"/>
</dbReference>
<dbReference type="HAMAP" id="MF_00321">
    <property type="entry name" value="GTPase_EngB"/>
    <property type="match status" value="1"/>
</dbReference>
<keyword evidence="9 10" id="KW-0131">Cell cycle</keyword>
<keyword evidence="6" id="KW-0460">Magnesium</keyword>
<evidence type="ECO:0000256" key="1">
    <source>
        <dbReference type="ARBA" id="ARBA00001946"/>
    </source>
</evidence>
<proteinExistence type="inferred from homology"/>
<name>A0A1L7LJR0_9STRE</name>
<keyword evidence="3 10" id="KW-0132">Cell division</keyword>
<dbReference type="FunFam" id="3.40.50.300:FF:000098">
    <property type="entry name" value="Probable GTP-binding protein EngB"/>
    <property type="match status" value="1"/>
</dbReference>
<comment type="similarity">
    <text evidence="2 10">Belongs to the TRAFAC class TrmE-Era-EngA-EngB-Septin-like GTPase superfamily. EngB GTPase family.</text>
</comment>
<evidence type="ECO:0000256" key="2">
    <source>
        <dbReference type="ARBA" id="ARBA00009638"/>
    </source>
</evidence>